<evidence type="ECO:0000313" key="1">
    <source>
        <dbReference type="EMBL" id="JAE36231.1"/>
    </source>
</evidence>
<reference evidence="1" key="1">
    <citation type="submission" date="2014-09" db="EMBL/GenBank/DDBJ databases">
        <authorList>
            <person name="Magalhaes I.L.F."/>
            <person name="Oliveira U."/>
            <person name="Santos F.R."/>
            <person name="Vidigal T.H.D.A."/>
            <person name="Brescovit A.D."/>
            <person name="Santos A.J."/>
        </authorList>
    </citation>
    <scope>NUCLEOTIDE SEQUENCE</scope>
    <source>
        <tissue evidence="1">Shoot tissue taken approximately 20 cm above the soil surface</tissue>
    </source>
</reference>
<dbReference type="EMBL" id="GBRH01161665">
    <property type="protein sequence ID" value="JAE36231.1"/>
    <property type="molecule type" value="Transcribed_RNA"/>
</dbReference>
<sequence length="23" mass="2486">MATDTEWCKTSNILTVVTSAKDA</sequence>
<dbReference type="AlphaFoldDB" id="A0A0A9HMX3"/>
<accession>A0A0A9HMX3</accession>
<name>A0A0A9HMX3_ARUDO</name>
<organism evidence="1">
    <name type="scientific">Arundo donax</name>
    <name type="common">Giant reed</name>
    <name type="synonym">Donax arundinaceus</name>
    <dbReference type="NCBI Taxonomy" id="35708"/>
    <lineage>
        <taxon>Eukaryota</taxon>
        <taxon>Viridiplantae</taxon>
        <taxon>Streptophyta</taxon>
        <taxon>Embryophyta</taxon>
        <taxon>Tracheophyta</taxon>
        <taxon>Spermatophyta</taxon>
        <taxon>Magnoliopsida</taxon>
        <taxon>Liliopsida</taxon>
        <taxon>Poales</taxon>
        <taxon>Poaceae</taxon>
        <taxon>PACMAD clade</taxon>
        <taxon>Arundinoideae</taxon>
        <taxon>Arundineae</taxon>
        <taxon>Arundo</taxon>
    </lineage>
</organism>
<proteinExistence type="predicted"/>
<protein>
    <submittedName>
        <fullName evidence="1">Uncharacterized protein</fullName>
    </submittedName>
</protein>
<reference evidence="1" key="2">
    <citation type="journal article" date="2015" name="Data Brief">
        <title>Shoot transcriptome of the giant reed, Arundo donax.</title>
        <authorList>
            <person name="Barrero R.A."/>
            <person name="Guerrero F.D."/>
            <person name="Moolhuijzen P."/>
            <person name="Goolsby J.A."/>
            <person name="Tidwell J."/>
            <person name="Bellgard S.E."/>
            <person name="Bellgard M.I."/>
        </authorList>
    </citation>
    <scope>NUCLEOTIDE SEQUENCE</scope>
    <source>
        <tissue evidence="1">Shoot tissue taken approximately 20 cm above the soil surface</tissue>
    </source>
</reference>